<dbReference type="InterPro" id="IPR003033">
    <property type="entry name" value="SCP2_sterol-bd_dom"/>
</dbReference>
<dbReference type="EMBL" id="MCGR01000045">
    <property type="protein sequence ID" value="ORY73608.1"/>
    <property type="molecule type" value="Genomic_DNA"/>
</dbReference>
<evidence type="ECO:0000313" key="3">
    <source>
        <dbReference type="Proteomes" id="UP000193467"/>
    </source>
</evidence>
<dbReference type="SUPFAM" id="SSF55718">
    <property type="entry name" value="SCP-like"/>
    <property type="match status" value="1"/>
</dbReference>
<dbReference type="InterPro" id="IPR036527">
    <property type="entry name" value="SCP2_sterol-bd_dom_sf"/>
</dbReference>
<name>A0A1Y2EQ02_9BASI</name>
<dbReference type="PANTHER" id="PTHR10094:SF25">
    <property type="entry name" value="SCP2 STEROL-BINDING DOMAIN-CONTAINING PROTEIN 1"/>
    <property type="match status" value="1"/>
</dbReference>
<dbReference type="GO" id="GO:0005829">
    <property type="term" value="C:cytosol"/>
    <property type="evidence" value="ECO:0007669"/>
    <property type="project" value="TreeGrafter"/>
</dbReference>
<accession>A0A1Y2EQ02</accession>
<comment type="caution">
    <text evidence="2">The sequence shown here is derived from an EMBL/GenBank/DDBJ whole genome shotgun (WGS) entry which is preliminary data.</text>
</comment>
<organism evidence="2 3">
    <name type="scientific">Leucosporidium creatinivorum</name>
    <dbReference type="NCBI Taxonomy" id="106004"/>
    <lineage>
        <taxon>Eukaryota</taxon>
        <taxon>Fungi</taxon>
        <taxon>Dikarya</taxon>
        <taxon>Basidiomycota</taxon>
        <taxon>Pucciniomycotina</taxon>
        <taxon>Microbotryomycetes</taxon>
        <taxon>Leucosporidiales</taxon>
        <taxon>Leucosporidium</taxon>
    </lineage>
</organism>
<evidence type="ECO:0000259" key="1">
    <source>
        <dbReference type="Pfam" id="PF02036"/>
    </source>
</evidence>
<keyword evidence="3" id="KW-1185">Reference proteome</keyword>
<gene>
    <name evidence="2" type="ORF">BCR35DRAFT_307055</name>
</gene>
<dbReference type="Pfam" id="PF02036">
    <property type="entry name" value="SCP2"/>
    <property type="match status" value="1"/>
</dbReference>
<dbReference type="AlphaFoldDB" id="A0A1Y2EQ02"/>
<sequence length="189" mass="20977">MAFNSSTGSALGNQELSDLLVKAALSDPRVSAPGFDSSRVFALASVLLASPSAQQTKKQLLKSMKTVYLFHITQEAKGEERSWFVDMKKKGRVGLLEGKEKAPLKPDVTVWIGDRDFVGLATGKLNPQKLYAAKRIRVRGNLDKALEVEKILSQERQKLEGLAPRSKEDGEKKEKGRWLEVKEKVKAKL</sequence>
<dbReference type="InParanoid" id="A0A1Y2EQ02"/>
<evidence type="ECO:0000313" key="2">
    <source>
        <dbReference type="EMBL" id="ORY73608.1"/>
    </source>
</evidence>
<dbReference type="PANTHER" id="PTHR10094">
    <property type="entry name" value="STEROL CARRIER PROTEIN 2 SCP-2 FAMILY PROTEIN"/>
    <property type="match status" value="1"/>
</dbReference>
<proteinExistence type="predicted"/>
<dbReference type="STRING" id="106004.A0A1Y2EQ02"/>
<dbReference type="Gene3D" id="3.30.1050.10">
    <property type="entry name" value="SCP2 sterol-binding domain"/>
    <property type="match status" value="1"/>
</dbReference>
<feature type="domain" description="SCP2" evidence="1">
    <location>
        <begin position="54"/>
        <end position="152"/>
    </location>
</feature>
<dbReference type="Proteomes" id="UP000193467">
    <property type="component" value="Unassembled WGS sequence"/>
</dbReference>
<reference evidence="2 3" key="1">
    <citation type="submission" date="2016-07" db="EMBL/GenBank/DDBJ databases">
        <title>Pervasive Adenine N6-methylation of Active Genes in Fungi.</title>
        <authorList>
            <consortium name="DOE Joint Genome Institute"/>
            <person name="Mondo S.J."/>
            <person name="Dannebaum R.O."/>
            <person name="Kuo R.C."/>
            <person name="Labutti K."/>
            <person name="Haridas S."/>
            <person name="Kuo A."/>
            <person name="Salamov A."/>
            <person name="Ahrendt S.R."/>
            <person name="Lipzen A."/>
            <person name="Sullivan W."/>
            <person name="Andreopoulos W.B."/>
            <person name="Clum A."/>
            <person name="Lindquist E."/>
            <person name="Daum C."/>
            <person name="Ramamoorthy G.K."/>
            <person name="Gryganskyi A."/>
            <person name="Culley D."/>
            <person name="Magnuson J.K."/>
            <person name="James T.Y."/>
            <person name="O'Malley M.A."/>
            <person name="Stajich J.E."/>
            <person name="Spatafora J.W."/>
            <person name="Visel A."/>
            <person name="Grigoriev I.V."/>
        </authorList>
    </citation>
    <scope>NUCLEOTIDE SEQUENCE [LARGE SCALE GENOMIC DNA]</scope>
    <source>
        <strain evidence="2 3">62-1032</strain>
    </source>
</reference>
<dbReference type="OrthoDB" id="10265837at2759"/>
<protein>
    <submittedName>
        <fullName evidence="2">SCP2 sterol-binding domain-containing protein</fullName>
    </submittedName>
</protein>